<comment type="caution">
    <text evidence="1">The sequence shown here is derived from an EMBL/GenBank/DDBJ whole genome shotgun (WGS) entry which is preliminary data.</text>
</comment>
<name>A0AAP1E8M3_BACIU</name>
<dbReference type="EMBL" id="LJZV01000012">
    <property type="protein sequence ID" value="KZD91671.1"/>
    <property type="molecule type" value="Genomic_DNA"/>
</dbReference>
<evidence type="ECO:0000313" key="1">
    <source>
        <dbReference type="EMBL" id="KZD91671.1"/>
    </source>
</evidence>
<reference evidence="1 2" key="1">
    <citation type="submission" date="2015-09" db="EMBL/GenBank/DDBJ databases">
        <title>Spore heat resistance.</title>
        <authorList>
            <person name="Boekhorst J."/>
            <person name="Berendsen E.M."/>
            <person name="Wells-Bennik M.H."/>
            <person name="Kuipers O.P."/>
        </authorList>
    </citation>
    <scope>NUCLEOTIDE SEQUENCE [LARGE SCALE GENOMIC DNA]</scope>
    <source>
        <strain evidence="1 2">B4122</strain>
    </source>
</reference>
<dbReference type="Proteomes" id="UP000076442">
    <property type="component" value="Unassembled WGS sequence"/>
</dbReference>
<evidence type="ECO:0000313" key="2">
    <source>
        <dbReference type="Proteomes" id="UP000076442"/>
    </source>
</evidence>
<sequence>MKKKKARKREGFFLDFLFEVGGELFLLLFRCVHKLFI</sequence>
<protein>
    <submittedName>
        <fullName evidence="1">Uncharacterized protein</fullName>
    </submittedName>
</protein>
<dbReference type="AlphaFoldDB" id="A0AAP1E8M3"/>
<gene>
    <name evidence="1" type="ORF">B4122_2313</name>
</gene>
<accession>A0AAP1E8M3</accession>
<proteinExistence type="predicted"/>
<organism evidence="1 2">
    <name type="scientific">Bacillus subtilis</name>
    <dbReference type="NCBI Taxonomy" id="1423"/>
    <lineage>
        <taxon>Bacteria</taxon>
        <taxon>Bacillati</taxon>
        <taxon>Bacillota</taxon>
        <taxon>Bacilli</taxon>
        <taxon>Bacillales</taxon>
        <taxon>Bacillaceae</taxon>
        <taxon>Bacillus</taxon>
    </lineage>
</organism>